<name>A0A2T4KZZ3_9STAP</name>
<dbReference type="Proteomes" id="UP000243350">
    <property type="component" value="Unassembled WGS sequence"/>
</dbReference>
<evidence type="ECO:0000259" key="1">
    <source>
        <dbReference type="Pfam" id="PF24074"/>
    </source>
</evidence>
<dbReference type="Pfam" id="PF24074">
    <property type="entry name" value="DUF7366"/>
    <property type="match status" value="1"/>
</dbReference>
<feature type="domain" description="DUF7366" evidence="1">
    <location>
        <begin position="1"/>
        <end position="78"/>
    </location>
</feature>
<protein>
    <recommendedName>
        <fullName evidence="1">DUF7366 domain-containing protein</fullName>
    </recommendedName>
</protein>
<proteinExistence type="predicted"/>
<accession>A0A2T4KZZ3</accession>
<dbReference type="EMBL" id="PYZH01000033">
    <property type="protein sequence ID" value="PTF15139.1"/>
    <property type="molecule type" value="Genomic_DNA"/>
</dbReference>
<dbReference type="RefSeq" id="WP_107520182.1">
    <property type="nucleotide sequence ID" value="NZ_PYZH01000033.1"/>
</dbReference>
<evidence type="ECO:0000313" key="2">
    <source>
        <dbReference type="EMBL" id="PTF15139.1"/>
    </source>
</evidence>
<dbReference type="InterPro" id="IPR055790">
    <property type="entry name" value="DUF7366"/>
</dbReference>
<reference evidence="2 3" key="1">
    <citation type="journal article" date="2016" name="Front. Microbiol.">
        <title>Comprehensive Phylogenetic Analysis of Bovine Non-aureus Staphylococci Species Based on Whole-Genome Sequencing.</title>
        <authorList>
            <person name="Naushad S."/>
            <person name="Barkema H.W."/>
            <person name="Luby C."/>
            <person name="Condas L.A."/>
            <person name="Nobrega D.B."/>
            <person name="Carson D.A."/>
            <person name="De Buck J."/>
        </authorList>
    </citation>
    <scope>NUCLEOTIDE SEQUENCE [LARGE SCALE GENOMIC DNA]</scope>
    <source>
        <strain evidence="2 3">SNUC 4143</strain>
    </source>
</reference>
<gene>
    <name evidence="2" type="ORF">BUY48_06575</name>
</gene>
<evidence type="ECO:0000313" key="3">
    <source>
        <dbReference type="Proteomes" id="UP000243350"/>
    </source>
</evidence>
<organism evidence="2 3">
    <name type="scientific">Staphylococcus devriesei</name>
    <dbReference type="NCBI Taxonomy" id="586733"/>
    <lineage>
        <taxon>Bacteria</taxon>
        <taxon>Bacillati</taxon>
        <taxon>Bacillota</taxon>
        <taxon>Bacilli</taxon>
        <taxon>Bacillales</taxon>
        <taxon>Staphylococcaceae</taxon>
        <taxon>Staphylococcus</taxon>
    </lineage>
</organism>
<comment type="caution">
    <text evidence="2">The sequence shown here is derived from an EMBL/GenBank/DDBJ whole genome shotgun (WGS) entry which is preliminary data.</text>
</comment>
<dbReference type="AlphaFoldDB" id="A0A2T4KZZ3"/>
<sequence>MINIPKMKLPKRYTETIKRLKNSTPEEKVKVEEDFIKAVNDKESGFYSPMMANMNEQELRTMIRMATNLIDTGEGNND</sequence>